<dbReference type="InterPro" id="IPR050052">
    <property type="entry name" value="ATP-dep_Clp_protease_ClpX"/>
</dbReference>
<dbReference type="InterPro" id="IPR027417">
    <property type="entry name" value="P-loop_NTPase"/>
</dbReference>
<dbReference type="SMART" id="SM00382">
    <property type="entry name" value="AAA"/>
    <property type="match status" value="1"/>
</dbReference>
<dbReference type="InterPro" id="IPR003959">
    <property type="entry name" value="ATPase_AAA_core"/>
</dbReference>
<reference evidence="2" key="2">
    <citation type="submission" date="2019-01" db="EMBL/GenBank/DDBJ databases">
        <authorList>
            <consortium name="NCBI Pathogen Detection Project"/>
        </authorList>
    </citation>
    <scope>NUCLEOTIDE SEQUENCE</scope>
    <source>
        <strain evidence="2">BCW_3452</strain>
    </source>
</reference>
<dbReference type="PANTHER" id="PTHR48102">
    <property type="entry name" value="ATP-DEPENDENT CLP PROTEASE ATP-BINDING SUBUNIT CLPX-LIKE, MITOCHONDRIAL-RELATED"/>
    <property type="match status" value="1"/>
</dbReference>
<proteinExistence type="predicted"/>
<dbReference type="InterPro" id="IPR003593">
    <property type="entry name" value="AAA+_ATPase"/>
</dbReference>
<dbReference type="PANTHER" id="PTHR48102:SF7">
    <property type="entry name" value="ATP-DEPENDENT CLP PROTEASE ATP-BINDING SUBUNIT CLPX-LIKE, MITOCHONDRIAL"/>
    <property type="match status" value="1"/>
</dbReference>
<dbReference type="GO" id="GO:0051603">
    <property type="term" value="P:proteolysis involved in protein catabolic process"/>
    <property type="evidence" value="ECO:0007669"/>
    <property type="project" value="TreeGrafter"/>
</dbReference>
<evidence type="ECO:0000313" key="2">
    <source>
        <dbReference type="EMBL" id="HAS8538371.1"/>
    </source>
</evidence>
<sequence length="402" mass="43151">MSKYCNFCQHDYKGTEVPVVNGDGVGICEPCISESQIALSGEAHKDTIAEDCSASIDAGLFPNELIQHSDKFVVGQDEAKKTLAVALSLHSKYHLVNKLLPAGKPLKMNTLLIGPTGTGKTHLTETMASAIGLPFVSVDCTSVTAAGYIGDSVDTILQSLINKSNGDVKLAEKGVVFLDEIDKICAKGETSSTNKDPGGEQVQDALLKIIEGTIMRVPTENLGVRSTSPYVEIDTSGILFIAGGAFKGIEKLVEERISKGASGGIGFGAHLRTIENKDSTELQSKISNQDISRYGLKEEFIGRFSNLAKLYPLTDEQYELIIRGDKTSPFASHKLYAKAFGVDLVLADSGVKAITEKCRDEDIGARGIFRIMNASVIEVYSNIEKHVGKTVEITSTEVNNAV</sequence>
<reference evidence="2" key="1">
    <citation type="journal article" date="2018" name="Genome Biol.">
        <title>SKESA: strategic k-mer extension for scrupulous assemblies.</title>
        <authorList>
            <person name="Souvorov A."/>
            <person name="Agarwala R."/>
            <person name="Lipman D.J."/>
        </authorList>
    </citation>
    <scope>NUCLEOTIDE SEQUENCE</scope>
    <source>
        <strain evidence="2">BCW_3452</strain>
    </source>
</reference>
<protein>
    <submittedName>
        <fullName evidence="2">AAA family ATPase</fullName>
    </submittedName>
</protein>
<dbReference type="Gene3D" id="1.10.8.60">
    <property type="match status" value="1"/>
</dbReference>
<dbReference type="EMBL" id="DACRBY010000001">
    <property type="protein sequence ID" value="HAS8538371.1"/>
    <property type="molecule type" value="Genomic_DNA"/>
</dbReference>
<dbReference type="GO" id="GO:0005524">
    <property type="term" value="F:ATP binding"/>
    <property type="evidence" value="ECO:0007669"/>
    <property type="project" value="InterPro"/>
</dbReference>
<dbReference type="Gene3D" id="3.40.50.300">
    <property type="entry name" value="P-loop containing nucleotide triphosphate hydrolases"/>
    <property type="match status" value="1"/>
</dbReference>
<dbReference type="AlphaFoldDB" id="A0A8H9K5Q1"/>
<name>A0A8H9K5Q1_VIBVL</name>
<dbReference type="GO" id="GO:0016887">
    <property type="term" value="F:ATP hydrolysis activity"/>
    <property type="evidence" value="ECO:0007669"/>
    <property type="project" value="InterPro"/>
</dbReference>
<comment type="caution">
    <text evidence="2">The sequence shown here is derived from an EMBL/GenBank/DDBJ whole genome shotgun (WGS) entry which is preliminary data.</text>
</comment>
<feature type="domain" description="AAA+ ATPase" evidence="1">
    <location>
        <begin position="106"/>
        <end position="221"/>
    </location>
</feature>
<dbReference type="Proteomes" id="UP000863257">
    <property type="component" value="Unassembled WGS sequence"/>
</dbReference>
<dbReference type="SUPFAM" id="SSF52540">
    <property type="entry name" value="P-loop containing nucleoside triphosphate hydrolases"/>
    <property type="match status" value="1"/>
</dbReference>
<organism evidence="2">
    <name type="scientific">Vibrio vulnificus</name>
    <dbReference type="NCBI Taxonomy" id="672"/>
    <lineage>
        <taxon>Bacteria</taxon>
        <taxon>Pseudomonadati</taxon>
        <taxon>Pseudomonadota</taxon>
        <taxon>Gammaproteobacteria</taxon>
        <taxon>Vibrionales</taxon>
        <taxon>Vibrionaceae</taxon>
        <taxon>Vibrio</taxon>
    </lineage>
</organism>
<accession>A0A8H9K5Q1</accession>
<evidence type="ECO:0000259" key="1">
    <source>
        <dbReference type="SMART" id="SM00382"/>
    </source>
</evidence>
<dbReference type="Pfam" id="PF07724">
    <property type="entry name" value="AAA_2"/>
    <property type="match status" value="1"/>
</dbReference>
<gene>
    <name evidence="2" type="ORF">I7730_00970</name>
</gene>